<gene>
    <name evidence="3" type="ORF">PBIL07802_LOCUS759</name>
    <name evidence="4" type="ORF">PBIL07802_LOCUS764</name>
    <name evidence="5" type="ORF">PBIL07802_LOCUS766</name>
    <name evidence="6" type="ORF">PBIL07802_LOCUS767</name>
</gene>
<evidence type="ECO:0000313" key="6">
    <source>
        <dbReference type="EMBL" id="CAE0238624.1"/>
    </source>
</evidence>
<evidence type="ECO:0000313" key="3">
    <source>
        <dbReference type="EMBL" id="CAE0238616.1"/>
    </source>
</evidence>
<organism evidence="3">
    <name type="scientific">Palpitomonas bilix</name>
    <dbReference type="NCBI Taxonomy" id="652834"/>
    <lineage>
        <taxon>Eukaryota</taxon>
        <taxon>Eukaryota incertae sedis</taxon>
    </lineage>
</organism>
<feature type="compositionally biased region" description="Gly residues" evidence="1">
    <location>
        <begin position="432"/>
        <end position="441"/>
    </location>
</feature>
<dbReference type="GO" id="GO:0003676">
    <property type="term" value="F:nucleic acid binding"/>
    <property type="evidence" value="ECO:0007669"/>
    <property type="project" value="InterPro"/>
</dbReference>
<feature type="domain" description="DDE-1" evidence="2">
    <location>
        <begin position="153"/>
        <end position="239"/>
    </location>
</feature>
<feature type="region of interest" description="Disordered" evidence="1">
    <location>
        <begin position="422"/>
        <end position="441"/>
    </location>
</feature>
<name>A0A7S3G1J3_9EUKA</name>
<dbReference type="Pfam" id="PF03184">
    <property type="entry name" value="DDE_1"/>
    <property type="match status" value="1"/>
</dbReference>
<sequence>MNTAFKAENVGGGDEDQALRFLHHDWPYWCSAVDYDPSRVFAFDEAALIVRQTKEGILSHDGIDLRGRKHAGERITLGTCVSCSGDFDTPVFIGRAVRPTSTTSSSAAAKPTKMGGIPLVDDIGGERASGQSSLDVPHSANSPSLPPYYGFQQETSHMTVEIFQSYLKLLNKSMRARHKFIVLLVRTTPYHKIDGMDVKNDLSNIWVVFFPANTVSLLHPCQAGIVAAVKRIYKTILLTLSDKSGLDKPIVRQQPNALMSAAIQSGLLSLETSLGILADVYKEMAGEKKYADIAKDSWMKAGLQMEYARSMHEAREGQYDIDFSPSFAEWVDRSKMSTQREIDPSLMHKDHPSRSETHYVSYAELLLVHDEKKRDSVETLVEAERIIPVSDVPVIYPSLDYDADEDVIDALLARLKREIAGAEDELPQPTGEGEGSGGSGAGNILESVQLNVALSAISIITSLLSRTTDSYRSFDSTEKELRRFHSYLIEDRLNKAASRGRSLQRAVPPMQVASMQAHTILQ</sequence>
<evidence type="ECO:0000313" key="5">
    <source>
        <dbReference type="EMBL" id="CAE0238623.1"/>
    </source>
</evidence>
<dbReference type="EMBL" id="HBIB01001116">
    <property type="protein sequence ID" value="CAE0238623.1"/>
    <property type="molecule type" value="Transcribed_RNA"/>
</dbReference>
<evidence type="ECO:0000256" key="1">
    <source>
        <dbReference type="SAM" id="MobiDB-lite"/>
    </source>
</evidence>
<accession>A0A7S3G1J3</accession>
<dbReference type="AlphaFoldDB" id="A0A7S3G1J3"/>
<dbReference type="InterPro" id="IPR004875">
    <property type="entry name" value="DDE_SF_endonuclease_dom"/>
</dbReference>
<protein>
    <recommendedName>
        <fullName evidence="2">DDE-1 domain-containing protein</fullName>
    </recommendedName>
</protein>
<dbReference type="EMBL" id="HBIB01001103">
    <property type="protein sequence ID" value="CAE0238621.1"/>
    <property type="molecule type" value="Transcribed_RNA"/>
</dbReference>
<reference evidence="3" key="1">
    <citation type="submission" date="2021-01" db="EMBL/GenBank/DDBJ databases">
        <authorList>
            <person name="Corre E."/>
            <person name="Pelletier E."/>
            <person name="Niang G."/>
            <person name="Scheremetjew M."/>
            <person name="Finn R."/>
            <person name="Kale V."/>
            <person name="Holt S."/>
            <person name="Cochrane G."/>
            <person name="Meng A."/>
            <person name="Brown T."/>
            <person name="Cohen L."/>
        </authorList>
    </citation>
    <scope>NUCLEOTIDE SEQUENCE</scope>
    <source>
        <strain evidence="3">NIES-2562</strain>
    </source>
</reference>
<proteinExistence type="predicted"/>
<dbReference type="EMBL" id="HBIB01001127">
    <property type="protein sequence ID" value="CAE0238624.1"/>
    <property type="molecule type" value="Transcribed_RNA"/>
</dbReference>
<evidence type="ECO:0000259" key="2">
    <source>
        <dbReference type="Pfam" id="PF03184"/>
    </source>
</evidence>
<dbReference type="EMBL" id="HBIB01001092">
    <property type="protein sequence ID" value="CAE0238616.1"/>
    <property type="molecule type" value="Transcribed_RNA"/>
</dbReference>
<evidence type="ECO:0000313" key="4">
    <source>
        <dbReference type="EMBL" id="CAE0238621.1"/>
    </source>
</evidence>